<dbReference type="Pfam" id="PF00550">
    <property type="entry name" value="PP-binding"/>
    <property type="match status" value="1"/>
</dbReference>
<dbReference type="InterPro" id="IPR050091">
    <property type="entry name" value="PKS_NRPS_Biosynth_Enz"/>
</dbReference>
<dbReference type="InterPro" id="IPR018201">
    <property type="entry name" value="Ketoacyl_synth_AS"/>
</dbReference>
<dbReference type="SUPFAM" id="SSF53901">
    <property type="entry name" value="Thiolase-like"/>
    <property type="match status" value="1"/>
</dbReference>
<dbReference type="Gene3D" id="3.40.47.10">
    <property type="match status" value="1"/>
</dbReference>
<dbReference type="SUPFAM" id="SSF53474">
    <property type="entry name" value="alpha/beta-Hydrolases"/>
    <property type="match status" value="1"/>
</dbReference>
<dbReference type="InterPro" id="IPR016039">
    <property type="entry name" value="Thiolase-like"/>
</dbReference>
<sequence length="893" mass="99714">MSMKKYAIIGIALDFPQAHSTQELFNNLLNGKTSFRKLTPQERKLSPYFNDKNFVPITSSIDNPFNFDNNFFNMSNSEANITDPQQRIFLKCCYNAMEDASLFSNLNQRIGVFASSAQSTYLLNQILTSKGNSRKFDYSTFIGNVTDFNPTRVSYKLDLTGPSMAIQSGCSSSLVALNEACQNLSNDICDVAIVGGVSISFPLNSGYSYKTGSTFSRSGHMCPFDEKSDGMVTGNGCGVIIIKDLKKARINRDNIYAIISGIGINNDGNTKVGYTAPSIVGEKNAIKEALNTSKIIPEQVDYIETHGTGTKLGDQIEVRALKQAYKFKSPHQIGTIKSNIGHLDTASGIAGLIKAALMLRHNIIPKSTNFDSPNPQLKLEDAKLFIDKNKTRSLNPNEKHYIGVSSFGIGGTNVHVILENNLTFNNGSNDSDNQTYVIQLSAKNVLSLEAFRNKLITYLKKNLNLRIEDIARTLNYGRKEYQIKERYSANSVAALITELKQHNTTSKDKSLDKVGKFISLPTYSFQETLHTINNEEKATNTQTIKNDLISICNIWAKALDEEVSENSNFFNLDGDSLIAVGIIEEINESFKTHLSPEDLLNNPTPKKLFELIQPSLKHKLANNIVQLQKCPTNNKNIFLFHPAGGSIFCFRQLVKYIDIDGLNIYAVSFPSNITKNISLHDLASYYVNEILKIQNDDEFLLGGYSFGGNIAVEIARQLEQKGKIVKNVYLIDSLVPNAYPNTAPSNDEYLQMFPLAWKLMTNPQSKINALNLTPYKNISLAIKHLRNQNEIPADISDNKINELFNIWVNNHKALVRQNTEPINANLVVFSATDNMPNIMYQNMHMKKTTPFEWGNYSNGNLKIIPISGNHFTIMSNKNNLNSLATLFKGELQQ</sequence>
<evidence type="ECO:0000256" key="1">
    <source>
        <dbReference type="ARBA" id="ARBA00022450"/>
    </source>
</evidence>
<dbReference type="InterPro" id="IPR032821">
    <property type="entry name" value="PKS_assoc"/>
</dbReference>
<dbReference type="InterPro" id="IPR029058">
    <property type="entry name" value="AB_hydrolase_fold"/>
</dbReference>
<dbReference type="SMART" id="SM00825">
    <property type="entry name" value="PKS_KS"/>
    <property type="match status" value="1"/>
</dbReference>
<evidence type="ECO:0000259" key="5">
    <source>
        <dbReference type="PROSITE" id="PS52004"/>
    </source>
</evidence>
<gene>
    <name evidence="6" type="primary">rtcPKS</name>
</gene>
<dbReference type="GO" id="GO:0005886">
    <property type="term" value="C:plasma membrane"/>
    <property type="evidence" value="ECO:0007669"/>
    <property type="project" value="TreeGrafter"/>
</dbReference>
<feature type="domain" description="Ketosynthase family 3 (KS3)" evidence="5">
    <location>
        <begin position="3"/>
        <end position="420"/>
    </location>
</feature>
<dbReference type="Gene3D" id="1.10.1200.10">
    <property type="entry name" value="ACP-like"/>
    <property type="match status" value="1"/>
</dbReference>
<dbReference type="PROSITE" id="PS50075">
    <property type="entry name" value="CARRIER"/>
    <property type="match status" value="1"/>
</dbReference>
<evidence type="ECO:0000256" key="3">
    <source>
        <dbReference type="ARBA" id="ARBA00022679"/>
    </source>
</evidence>
<dbReference type="PANTHER" id="PTHR43775">
    <property type="entry name" value="FATTY ACID SYNTHASE"/>
    <property type="match status" value="1"/>
</dbReference>
<dbReference type="PROSITE" id="PS52004">
    <property type="entry name" value="KS3_2"/>
    <property type="match status" value="1"/>
</dbReference>
<dbReference type="Pfam" id="PF02801">
    <property type="entry name" value="Ketoacyl-synt_C"/>
    <property type="match status" value="1"/>
</dbReference>
<dbReference type="InterPro" id="IPR001031">
    <property type="entry name" value="Thioesterase"/>
</dbReference>
<dbReference type="GO" id="GO:0005737">
    <property type="term" value="C:cytoplasm"/>
    <property type="evidence" value="ECO:0007669"/>
    <property type="project" value="TreeGrafter"/>
</dbReference>
<feature type="domain" description="Carrier" evidence="4">
    <location>
        <begin position="542"/>
        <end position="616"/>
    </location>
</feature>
<dbReference type="EMBL" id="KJ659888">
    <property type="protein sequence ID" value="AJO68346.1"/>
    <property type="molecule type" value="Genomic_DNA"/>
</dbReference>
<proteinExistence type="predicted"/>
<reference evidence="6" key="2">
    <citation type="journal article" date="2015" name="Appl. Environ. Microbiol.">
        <title>Genetic Determinants of Reutericyclin Biosynthesis in Lactobacillus reuteri.</title>
        <authorList>
            <person name="Lin X.B."/>
            <person name="Lohans C.T."/>
            <person name="Duar R."/>
            <person name="Zheng J."/>
            <person name="Vederas J.C."/>
            <person name="Walter J."/>
            <person name="Ganzle M."/>
        </authorList>
    </citation>
    <scope>NUCLEOTIDE SEQUENCE</scope>
    <source>
        <strain evidence="6">LTH5448</strain>
    </source>
</reference>
<keyword evidence="2" id="KW-0597">Phosphoprotein</keyword>
<dbReference type="InterPro" id="IPR009081">
    <property type="entry name" value="PP-bd_ACP"/>
</dbReference>
<dbReference type="InterPro" id="IPR014030">
    <property type="entry name" value="Ketoacyl_synth_N"/>
</dbReference>
<dbReference type="PROSITE" id="PS00606">
    <property type="entry name" value="KS3_1"/>
    <property type="match status" value="1"/>
</dbReference>
<organism evidence="6">
    <name type="scientific">Limosilactobacillus reuteri</name>
    <name type="common">Lactobacillus reuteri</name>
    <dbReference type="NCBI Taxonomy" id="1598"/>
    <lineage>
        <taxon>Bacteria</taxon>
        <taxon>Bacillati</taxon>
        <taxon>Bacillota</taxon>
        <taxon>Bacilli</taxon>
        <taxon>Lactobacillales</taxon>
        <taxon>Lactobacillaceae</taxon>
        <taxon>Limosilactobacillus</taxon>
    </lineage>
</organism>
<evidence type="ECO:0000313" key="6">
    <source>
        <dbReference type="EMBL" id="AJO68346.1"/>
    </source>
</evidence>
<evidence type="ECO:0000256" key="2">
    <source>
        <dbReference type="ARBA" id="ARBA00022553"/>
    </source>
</evidence>
<dbReference type="InterPro" id="IPR020841">
    <property type="entry name" value="PKS_Beta-ketoAc_synthase_dom"/>
</dbReference>
<dbReference type="GO" id="GO:0071770">
    <property type="term" value="P:DIM/DIP cell wall layer assembly"/>
    <property type="evidence" value="ECO:0007669"/>
    <property type="project" value="TreeGrafter"/>
</dbReference>
<dbReference type="GO" id="GO:0004312">
    <property type="term" value="F:fatty acid synthase activity"/>
    <property type="evidence" value="ECO:0007669"/>
    <property type="project" value="TreeGrafter"/>
</dbReference>
<evidence type="ECO:0000259" key="4">
    <source>
        <dbReference type="PROSITE" id="PS50075"/>
    </source>
</evidence>
<dbReference type="CDD" id="cd00833">
    <property type="entry name" value="PKS"/>
    <property type="match status" value="1"/>
</dbReference>
<dbReference type="InterPro" id="IPR036736">
    <property type="entry name" value="ACP-like_sf"/>
</dbReference>
<reference evidence="6" key="1">
    <citation type="submission" date="2014-04" db="EMBL/GenBank/DDBJ databases">
        <authorList>
            <person name="Gaenzle M."/>
            <person name="Walter J."/>
            <person name="Duar R."/>
            <person name="Lohans C."/>
            <person name="Vederas J."/>
        </authorList>
    </citation>
    <scope>NUCLEOTIDE SEQUENCE</scope>
    <source>
        <strain evidence="6">LTH5448</strain>
    </source>
</reference>
<dbReference type="InterPro" id="IPR014031">
    <property type="entry name" value="Ketoacyl_synth_C"/>
</dbReference>
<dbReference type="AlphaFoldDB" id="A0A0C5DFZ4"/>
<keyword evidence="1" id="KW-0596">Phosphopantetheine</keyword>
<dbReference type="Pfam" id="PF00975">
    <property type="entry name" value="Thioesterase"/>
    <property type="match status" value="1"/>
</dbReference>
<dbReference type="Pfam" id="PF00109">
    <property type="entry name" value="ketoacyl-synt"/>
    <property type="match status" value="1"/>
</dbReference>
<keyword evidence="3" id="KW-0808">Transferase</keyword>
<dbReference type="Gene3D" id="3.30.70.3290">
    <property type="match status" value="1"/>
</dbReference>
<dbReference type="GO" id="GO:0006633">
    <property type="term" value="P:fatty acid biosynthetic process"/>
    <property type="evidence" value="ECO:0007669"/>
    <property type="project" value="InterPro"/>
</dbReference>
<name>A0A0C5DFZ4_LIMRT</name>
<dbReference type="PANTHER" id="PTHR43775:SF37">
    <property type="entry name" value="SI:DKEY-61P9.11"/>
    <property type="match status" value="1"/>
</dbReference>
<accession>A0A0C5DFZ4</accession>
<dbReference type="Gene3D" id="3.40.50.1820">
    <property type="entry name" value="alpha/beta hydrolase"/>
    <property type="match status" value="1"/>
</dbReference>
<dbReference type="Pfam" id="PF16197">
    <property type="entry name" value="KAsynt_C_assoc"/>
    <property type="match status" value="1"/>
</dbReference>
<dbReference type="GO" id="GO:0004315">
    <property type="term" value="F:3-oxoacyl-[acyl-carrier-protein] synthase activity"/>
    <property type="evidence" value="ECO:0007669"/>
    <property type="project" value="InterPro"/>
</dbReference>
<dbReference type="SUPFAM" id="SSF47336">
    <property type="entry name" value="ACP-like"/>
    <property type="match status" value="1"/>
</dbReference>
<protein>
    <submittedName>
        <fullName evidence="6">RtcPKS</fullName>
    </submittedName>
</protein>